<evidence type="ECO:0000313" key="1">
    <source>
        <dbReference type="EMBL" id="PCH41794.1"/>
    </source>
</evidence>
<dbReference type="EMBL" id="KB468113">
    <property type="protein sequence ID" value="PCH41794.1"/>
    <property type="molecule type" value="Genomic_DNA"/>
</dbReference>
<dbReference type="Proteomes" id="UP000218811">
    <property type="component" value="Unassembled WGS sequence"/>
</dbReference>
<evidence type="ECO:0000313" key="2">
    <source>
        <dbReference type="Proteomes" id="UP000218811"/>
    </source>
</evidence>
<dbReference type="AlphaFoldDB" id="A0A2H3JYH7"/>
<name>A0A2H3JYH7_WOLCO</name>
<sequence>MAAESERDAFGRAVCSLHIISCREHDVRAIVSLDPNLWQQATKKVSIGYIEQDVGGCIHLVAGRVSSASRAICPTTCLPAQLATLSRPE</sequence>
<keyword evidence="2" id="KW-1185">Reference proteome</keyword>
<proteinExistence type="predicted"/>
<reference evidence="1 2" key="1">
    <citation type="journal article" date="2012" name="Science">
        <title>The Paleozoic origin of enzymatic lignin decomposition reconstructed from 31 fungal genomes.</title>
        <authorList>
            <person name="Floudas D."/>
            <person name="Binder M."/>
            <person name="Riley R."/>
            <person name="Barry K."/>
            <person name="Blanchette R.A."/>
            <person name="Henrissat B."/>
            <person name="Martinez A.T."/>
            <person name="Otillar R."/>
            <person name="Spatafora J.W."/>
            <person name="Yadav J.S."/>
            <person name="Aerts A."/>
            <person name="Benoit I."/>
            <person name="Boyd A."/>
            <person name="Carlson A."/>
            <person name="Copeland A."/>
            <person name="Coutinho P.M."/>
            <person name="de Vries R.P."/>
            <person name="Ferreira P."/>
            <person name="Findley K."/>
            <person name="Foster B."/>
            <person name="Gaskell J."/>
            <person name="Glotzer D."/>
            <person name="Gorecki P."/>
            <person name="Heitman J."/>
            <person name="Hesse C."/>
            <person name="Hori C."/>
            <person name="Igarashi K."/>
            <person name="Jurgens J.A."/>
            <person name="Kallen N."/>
            <person name="Kersten P."/>
            <person name="Kohler A."/>
            <person name="Kuees U."/>
            <person name="Kumar T.K.A."/>
            <person name="Kuo A."/>
            <person name="LaButti K."/>
            <person name="Larrondo L.F."/>
            <person name="Lindquist E."/>
            <person name="Ling A."/>
            <person name="Lombard V."/>
            <person name="Lucas S."/>
            <person name="Lundell T."/>
            <person name="Martin R."/>
            <person name="McLaughlin D.J."/>
            <person name="Morgenstern I."/>
            <person name="Morin E."/>
            <person name="Murat C."/>
            <person name="Nagy L.G."/>
            <person name="Nolan M."/>
            <person name="Ohm R.A."/>
            <person name="Patyshakuliyeva A."/>
            <person name="Rokas A."/>
            <person name="Ruiz-Duenas F.J."/>
            <person name="Sabat G."/>
            <person name="Salamov A."/>
            <person name="Samejima M."/>
            <person name="Schmutz J."/>
            <person name="Slot J.C."/>
            <person name="St John F."/>
            <person name="Stenlid J."/>
            <person name="Sun H."/>
            <person name="Sun S."/>
            <person name="Syed K."/>
            <person name="Tsang A."/>
            <person name="Wiebenga A."/>
            <person name="Young D."/>
            <person name="Pisabarro A."/>
            <person name="Eastwood D.C."/>
            <person name="Martin F."/>
            <person name="Cullen D."/>
            <person name="Grigoriev I.V."/>
            <person name="Hibbett D.S."/>
        </authorList>
    </citation>
    <scope>NUCLEOTIDE SEQUENCE [LARGE SCALE GENOMIC DNA]</scope>
    <source>
        <strain evidence="1 2">MD-104</strain>
    </source>
</reference>
<organism evidence="1 2">
    <name type="scientific">Wolfiporia cocos (strain MD-104)</name>
    <name type="common">Brown rot fungus</name>
    <dbReference type="NCBI Taxonomy" id="742152"/>
    <lineage>
        <taxon>Eukaryota</taxon>
        <taxon>Fungi</taxon>
        <taxon>Dikarya</taxon>
        <taxon>Basidiomycota</taxon>
        <taxon>Agaricomycotina</taxon>
        <taxon>Agaricomycetes</taxon>
        <taxon>Polyporales</taxon>
        <taxon>Phaeolaceae</taxon>
        <taxon>Wolfiporia</taxon>
    </lineage>
</organism>
<accession>A0A2H3JYH7</accession>
<protein>
    <submittedName>
        <fullName evidence="1">Uncharacterized protein</fullName>
    </submittedName>
</protein>
<gene>
    <name evidence="1" type="ORF">WOLCODRAFT_137586</name>
</gene>